<sequence>MIYKQVCNWRSCSIKNFVSSFQVFSVWVCLFCACLFGFLCRCVCERVCLCHFCTIELSNYRPHCLYYERSHLEKLQPSLFKKIDPACNISFNNPFSFVSTQASETLVLRSGDFLVRDSLSTVGDYVLTCRWQQEVIHCRISKVLVKSGQTKIQYMLEHESFDSVPTLVRHHAGTGRSVCPRTGAQLLCPVNRMLPLRYLEATFALAGGRPGSAHSPSTQRGAHIKRRSVTMTDGLTTEKIIPHSISESCVVKSVILFVSPVSRHRHGSGGRVLAVIPPSPVMRRSSDPHLSSEQGGSYCELRPGQAPIPPCKSYVERLRVEEGQSPGSGAPDGVEGFMLPLVETSSSFKPGKYQSTLLPAENKPLEMSVLKRVKELLAEVDPKTAAKHITKADCTVARILGVTKEMQRMMGVSSGLELLTLPHGHQLRLDLLERFYTMSIMMAVDLLGCTGSTEERAALLHKTIQLAAELKSNMGNMYGFAAVMRALELPQISRLEQTWITLRQRHTEGAILYEKKLKPFLKAMNDGKGRRGVAAGEALESWESVESGVDVVMSHLEAARTIAHHGGLYRTNAESKLQDFQERKEVLEIFCTEFQMRLLWGSRGSEGSQAERYEKFDKVLTALSHKLEPPVRHSEL</sequence>
<dbReference type="PROSITE" id="PS50001">
    <property type="entry name" value="SH2"/>
    <property type="match status" value="1"/>
</dbReference>
<dbReference type="Ensembl" id="ENSSANT00000109462.1">
    <property type="protein sequence ID" value="ENSSANP00000103139.1"/>
    <property type="gene ID" value="ENSSANG00000050559.1"/>
</dbReference>
<feature type="region of interest" description="Disordered" evidence="3">
    <location>
        <begin position="272"/>
        <end position="302"/>
    </location>
</feature>
<organism evidence="7 8">
    <name type="scientific">Sinocyclocheilus anshuiensis</name>
    <dbReference type="NCBI Taxonomy" id="1608454"/>
    <lineage>
        <taxon>Eukaryota</taxon>
        <taxon>Metazoa</taxon>
        <taxon>Chordata</taxon>
        <taxon>Craniata</taxon>
        <taxon>Vertebrata</taxon>
        <taxon>Euteleostomi</taxon>
        <taxon>Actinopterygii</taxon>
        <taxon>Neopterygii</taxon>
        <taxon>Teleostei</taxon>
        <taxon>Ostariophysi</taxon>
        <taxon>Cypriniformes</taxon>
        <taxon>Cyprinidae</taxon>
        <taxon>Cyprininae</taxon>
        <taxon>Sinocyclocheilus</taxon>
    </lineage>
</organism>
<evidence type="ECO:0000259" key="5">
    <source>
        <dbReference type="PROSITE" id="PS50001"/>
    </source>
</evidence>
<evidence type="ECO:0000256" key="4">
    <source>
        <dbReference type="SAM" id="Phobius"/>
    </source>
</evidence>
<dbReference type="InterPro" id="IPR023578">
    <property type="entry name" value="Ras_GEF_dom_sf"/>
</dbReference>
<dbReference type="Proteomes" id="UP000472260">
    <property type="component" value="Unassembled WGS sequence"/>
</dbReference>
<dbReference type="SUPFAM" id="SSF55550">
    <property type="entry name" value="SH2 domain"/>
    <property type="match status" value="1"/>
</dbReference>
<proteinExistence type="predicted"/>
<evidence type="ECO:0000256" key="2">
    <source>
        <dbReference type="PROSITE-ProRule" id="PRU00191"/>
    </source>
</evidence>
<feature type="domain" description="Ras-GEF" evidence="6">
    <location>
        <begin position="381"/>
        <end position="630"/>
    </location>
</feature>
<evidence type="ECO:0000256" key="1">
    <source>
        <dbReference type="PROSITE-ProRule" id="PRU00168"/>
    </source>
</evidence>
<protein>
    <submittedName>
        <fullName evidence="7">SH2 domain containing 3Ca</fullName>
    </submittedName>
</protein>
<reference evidence="7" key="1">
    <citation type="submission" date="2025-08" db="UniProtKB">
        <authorList>
            <consortium name="Ensembl"/>
        </authorList>
    </citation>
    <scope>IDENTIFICATION</scope>
</reference>
<dbReference type="InterPro" id="IPR036860">
    <property type="entry name" value="SH2_dom_sf"/>
</dbReference>
<dbReference type="InterPro" id="IPR000980">
    <property type="entry name" value="SH2"/>
</dbReference>
<dbReference type="AlphaFoldDB" id="A0A671T4G9"/>
<dbReference type="Pfam" id="PF00617">
    <property type="entry name" value="RasGEF"/>
    <property type="match status" value="1"/>
</dbReference>
<keyword evidence="4" id="KW-0472">Membrane</keyword>
<keyword evidence="4" id="KW-0812">Transmembrane</keyword>
<keyword evidence="1" id="KW-0344">Guanine-nucleotide releasing factor</keyword>
<dbReference type="Pfam" id="PF00017">
    <property type="entry name" value="SH2"/>
    <property type="match status" value="1"/>
</dbReference>
<dbReference type="Gene3D" id="1.10.840.10">
    <property type="entry name" value="Ras guanine-nucleotide exchange factors catalytic domain"/>
    <property type="match status" value="1"/>
</dbReference>
<accession>A0A671T4G9</accession>
<dbReference type="GO" id="GO:0007264">
    <property type="term" value="P:small GTPase-mediated signal transduction"/>
    <property type="evidence" value="ECO:0007669"/>
    <property type="project" value="InterPro"/>
</dbReference>
<dbReference type="Gene3D" id="3.30.505.10">
    <property type="entry name" value="SH2 domain"/>
    <property type="match status" value="1"/>
</dbReference>
<dbReference type="PROSITE" id="PS50009">
    <property type="entry name" value="RASGEF_CAT"/>
    <property type="match status" value="1"/>
</dbReference>
<dbReference type="GO" id="GO:0005085">
    <property type="term" value="F:guanyl-nucleotide exchange factor activity"/>
    <property type="evidence" value="ECO:0007669"/>
    <property type="project" value="UniProtKB-KW"/>
</dbReference>
<dbReference type="PANTHER" id="PTHR14247:SF6">
    <property type="entry name" value="SH2 DOMAIN-CONTAINING PROTEIN 3C"/>
    <property type="match status" value="1"/>
</dbReference>
<feature type="transmembrane region" description="Helical" evidence="4">
    <location>
        <begin position="21"/>
        <end position="39"/>
    </location>
</feature>
<keyword evidence="8" id="KW-1185">Reference proteome</keyword>
<dbReference type="PROSITE" id="PS51257">
    <property type="entry name" value="PROKAR_LIPOPROTEIN"/>
    <property type="match status" value="1"/>
</dbReference>
<dbReference type="FunFam" id="3.30.505.10:FF:000013">
    <property type="entry name" value="SH2 domain-containing protein 3C isoform X1"/>
    <property type="match status" value="1"/>
</dbReference>
<reference evidence="7" key="2">
    <citation type="submission" date="2025-09" db="UniProtKB">
        <authorList>
            <consortium name="Ensembl"/>
        </authorList>
    </citation>
    <scope>IDENTIFICATION</scope>
</reference>
<name>A0A671T4G9_9TELE</name>
<dbReference type="InterPro" id="IPR001895">
    <property type="entry name" value="RASGEF_cat_dom"/>
</dbReference>
<feature type="domain" description="SH2" evidence="5">
    <location>
        <begin position="90"/>
        <end position="190"/>
    </location>
</feature>
<evidence type="ECO:0000256" key="3">
    <source>
        <dbReference type="SAM" id="MobiDB-lite"/>
    </source>
</evidence>
<dbReference type="SMART" id="SM00252">
    <property type="entry name" value="SH2"/>
    <property type="match status" value="1"/>
</dbReference>
<dbReference type="InterPro" id="IPR051853">
    <property type="entry name" value="SH2-Ras-GEF_adapter"/>
</dbReference>
<dbReference type="SMART" id="SM00147">
    <property type="entry name" value="RasGEF"/>
    <property type="match status" value="1"/>
</dbReference>
<dbReference type="InterPro" id="IPR036964">
    <property type="entry name" value="RASGEF_cat_dom_sf"/>
</dbReference>
<evidence type="ECO:0000259" key="6">
    <source>
        <dbReference type="PROSITE" id="PS50009"/>
    </source>
</evidence>
<keyword evidence="2" id="KW-0727">SH2 domain</keyword>
<evidence type="ECO:0000313" key="7">
    <source>
        <dbReference type="Ensembl" id="ENSSANP00000103139.1"/>
    </source>
</evidence>
<keyword evidence="4" id="KW-1133">Transmembrane helix</keyword>
<evidence type="ECO:0000313" key="8">
    <source>
        <dbReference type="Proteomes" id="UP000472260"/>
    </source>
</evidence>
<dbReference type="SUPFAM" id="SSF48366">
    <property type="entry name" value="Ras GEF"/>
    <property type="match status" value="1"/>
</dbReference>
<dbReference type="PANTHER" id="PTHR14247">
    <property type="entry name" value="BREAST CANCER ANTI-ESTROGEN RESISTANCE PROTEIN 3 HOMOLOG-LIKE PROTEIN"/>
    <property type="match status" value="1"/>
</dbReference>